<sequence>MRIKTLAAALAALAALAAPAAAQDFKLRFATSVANTQEASYKEMEAFAQRVKERSKGRIELQLFPAEQLGAQKKVNEMISSGANIMNMTDYGQMGQFAPDAGVLAGPYIFGSVEEANRLFASPVFKQVSDQLEQKGIKIIMANGLFGARHMIADKPIRKPDDLKGLTMRVPPSPIMVETFKAFGARPTEIAWGEVYNALQSNVANGAEAPFGAIWGSKLQEVRKIVSKTNHQIMFTTWVTSANFFKNLPPDLQQILMEEGKTSAANLTKATVDQDDEFARTLEKAGVQIISDVDVPAFQKASAGVYQSLPNLTPGFVDKARAAMAK</sequence>
<dbReference type="EMBL" id="JANCLU010000002">
    <property type="protein sequence ID" value="MCP8937594.1"/>
    <property type="molecule type" value="Genomic_DNA"/>
</dbReference>
<dbReference type="RefSeq" id="WP_254738734.1">
    <property type="nucleotide sequence ID" value="NZ_JANCLU010000002.1"/>
</dbReference>
<comment type="similarity">
    <text evidence="1">Belongs to the bacterial solute-binding protein 7 family.</text>
</comment>
<proteinExistence type="inferred from homology"/>
<evidence type="ECO:0000256" key="4">
    <source>
        <dbReference type="SAM" id="SignalP"/>
    </source>
</evidence>
<dbReference type="NCBIfam" id="TIGR00787">
    <property type="entry name" value="dctP"/>
    <property type="match status" value="1"/>
</dbReference>
<feature type="signal peptide" evidence="4">
    <location>
        <begin position="1"/>
        <end position="22"/>
    </location>
</feature>
<keyword evidence="2" id="KW-0813">Transport</keyword>
<comment type="caution">
    <text evidence="5">The sequence shown here is derived from an EMBL/GenBank/DDBJ whole genome shotgun (WGS) entry which is preliminary data.</text>
</comment>
<feature type="chain" id="PRO_5046113481" evidence="4">
    <location>
        <begin position="23"/>
        <end position="326"/>
    </location>
</feature>
<keyword evidence="3 4" id="KW-0732">Signal</keyword>
<dbReference type="Gene3D" id="3.40.190.170">
    <property type="entry name" value="Bacterial extracellular solute-binding protein, family 7"/>
    <property type="match status" value="1"/>
</dbReference>
<dbReference type="InterPro" id="IPR018389">
    <property type="entry name" value="DctP_fam"/>
</dbReference>
<protein>
    <submittedName>
        <fullName evidence="5">C4-dicarboxylate TRAP transporter substrate-binding protein</fullName>
    </submittedName>
</protein>
<dbReference type="Proteomes" id="UP001205890">
    <property type="component" value="Unassembled WGS sequence"/>
</dbReference>
<gene>
    <name evidence="5" type="ORF">NK718_03630</name>
</gene>
<keyword evidence="6" id="KW-1185">Reference proteome</keyword>
<organism evidence="5 6">
    <name type="scientific">Alsobacter ponti</name>
    <dbReference type="NCBI Taxonomy" id="2962936"/>
    <lineage>
        <taxon>Bacteria</taxon>
        <taxon>Pseudomonadati</taxon>
        <taxon>Pseudomonadota</taxon>
        <taxon>Alphaproteobacteria</taxon>
        <taxon>Hyphomicrobiales</taxon>
        <taxon>Alsobacteraceae</taxon>
        <taxon>Alsobacter</taxon>
    </lineage>
</organism>
<dbReference type="Pfam" id="PF03480">
    <property type="entry name" value="DctP"/>
    <property type="match status" value="1"/>
</dbReference>
<evidence type="ECO:0000256" key="2">
    <source>
        <dbReference type="ARBA" id="ARBA00022448"/>
    </source>
</evidence>
<evidence type="ECO:0000256" key="1">
    <source>
        <dbReference type="ARBA" id="ARBA00009023"/>
    </source>
</evidence>
<dbReference type="NCBIfam" id="NF037995">
    <property type="entry name" value="TRAP_S1"/>
    <property type="match status" value="1"/>
</dbReference>
<dbReference type="PIRSF" id="PIRSF006470">
    <property type="entry name" value="DctB"/>
    <property type="match status" value="1"/>
</dbReference>
<evidence type="ECO:0000256" key="3">
    <source>
        <dbReference type="ARBA" id="ARBA00022729"/>
    </source>
</evidence>
<dbReference type="CDD" id="cd13669">
    <property type="entry name" value="PBP2_TRAP_TM0322_like"/>
    <property type="match status" value="1"/>
</dbReference>
<evidence type="ECO:0000313" key="6">
    <source>
        <dbReference type="Proteomes" id="UP001205890"/>
    </source>
</evidence>
<dbReference type="InterPro" id="IPR004682">
    <property type="entry name" value="TRAP_DctP"/>
</dbReference>
<dbReference type="PANTHER" id="PTHR33376:SF7">
    <property type="entry name" value="C4-DICARBOXYLATE-BINDING PROTEIN DCTB"/>
    <property type="match status" value="1"/>
</dbReference>
<dbReference type="PANTHER" id="PTHR33376">
    <property type="match status" value="1"/>
</dbReference>
<name>A0ABT1L7Z0_9HYPH</name>
<evidence type="ECO:0000313" key="5">
    <source>
        <dbReference type="EMBL" id="MCP8937594.1"/>
    </source>
</evidence>
<accession>A0ABT1L7Z0</accession>
<reference evidence="5 6" key="1">
    <citation type="submission" date="2022-07" db="EMBL/GenBank/DDBJ databases">
        <authorList>
            <person name="Li W.-J."/>
            <person name="Deng Q.-Q."/>
        </authorList>
    </citation>
    <scope>NUCLEOTIDE SEQUENCE [LARGE SCALE GENOMIC DNA]</scope>
    <source>
        <strain evidence="5 6">SYSU M60028</strain>
    </source>
</reference>
<dbReference type="InterPro" id="IPR038404">
    <property type="entry name" value="TRAP_DctP_sf"/>
</dbReference>